<protein>
    <submittedName>
        <fullName evidence="1">Uncharacterized protein</fullName>
    </submittedName>
</protein>
<dbReference type="EMBL" id="JAAVJL010000002">
    <property type="protein sequence ID" value="NMF60071.1"/>
    <property type="molecule type" value="Genomic_DNA"/>
</dbReference>
<dbReference type="RefSeq" id="WP_169365019.1">
    <property type="nucleotide sequence ID" value="NZ_JAAVJL010000002.1"/>
</dbReference>
<proteinExistence type="predicted"/>
<dbReference type="Proteomes" id="UP000738376">
    <property type="component" value="Unassembled WGS sequence"/>
</dbReference>
<keyword evidence="2" id="KW-1185">Reference proteome</keyword>
<sequence>MPRFKIAVADTDEKAIAKFAEVIGEIRLDQLPEERAGNGKSDRHTQAVIPIEIEIGDRATAQSIDDKFLENLNHIESFPEISTKPETHGYVEDYYVIGKNRRCYFYTRYTYQDISGKLRHHHISKKQTEAIAALWRSGASAKEICVAIGKKYLGKDGS</sequence>
<evidence type="ECO:0000313" key="2">
    <source>
        <dbReference type="Proteomes" id="UP000738376"/>
    </source>
</evidence>
<reference evidence="1 2" key="1">
    <citation type="submission" date="2020-03" db="EMBL/GenBank/DDBJ databases">
        <title>Draft Genome Sequence of 2-Methylisoborneol Producing Pseudanabaena yagii Strain GIHE-NHR1 Isolated from North Han River in South Korea.</title>
        <authorList>
            <person name="Jeong J."/>
        </authorList>
    </citation>
    <scope>NUCLEOTIDE SEQUENCE [LARGE SCALE GENOMIC DNA]</scope>
    <source>
        <strain evidence="1 2">GIHE-NHR1</strain>
    </source>
</reference>
<comment type="caution">
    <text evidence="1">The sequence shown here is derived from an EMBL/GenBank/DDBJ whole genome shotgun (WGS) entry which is preliminary data.</text>
</comment>
<gene>
    <name evidence="1" type="ORF">HC246_19095</name>
</gene>
<evidence type="ECO:0000313" key="1">
    <source>
        <dbReference type="EMBL" id="NMF60071.1"/>
    </source>
</evidence>
<accession>A0ABX1LYP2</accession>
<organism evidence="1 2">
    <name type="scientific">Pseudanabaena yagii GIHE-NHR1</name>
    <dbReference type="NCBI Taxonomy" id="2722753"/>
    <lineage>
        <taxon>Bacteria</taxon>
        <taxon>Bacillati</taxon>
        <taxon>Cyanobacteriota</taxon>
        <taxon>Cyanophyceae</taxon>
        <taxon>Pseudanabaenales</taxon>
        <taxon>Pseudanabaenaceae</taxon>
        <taxon>Pseudanabaena</taxon>
        <taxon>Pseudanabaena yagii</taxon>
    </lineage>
</organism>
<name>A0ABX1LYP2_9CYAN</name>